<evidence type="ECO:0000256" key="2">
    <source>
        <dbReference type="ARBA" id="ARBA00022525"/>
    </source>
</evidence>
<evidence type="ECO:0000256" key="4">
    <source>
        <dbReference type="ARBA" id="ARBA00022737"/>
    </source>
</evidence>
<keyword evidence="2" id="KW-0964">Secreted</keyword>
<keyword evidence="3" id="KW-0732">Signal</keyword>
<keyword evidence="5" id="KW-1015">Disulfide bond</keyword>
<keyword evidence="8" id="KW-1185">Reference proteome</keyword>
<protein>
    <submittedName>
        <fullName evidence="7">Uncharacterized protein</fullName>
    </submittedName>
</protein>
<organism evidence="7 8">
    <name type="scientific">Neolamprologus brichardi</name>
    <name type="common">Fairy cichlid</name>
    <name type="synonym">Lamprologus brichardi</name>
    <dbReference type="NCBI Taxonomy" id="32507"/>
    <lineage>
        <taxon>Eukaryota</taxon>
        <taxon>Metazoa</taxon>
        <taxon>Chordata</taxon>
        <taxon>Craniata</taxon>
        <taxon>Vertebrata</taxon>
        <taxon>Euteleostomi</taxon>
        <taxon>Actinopterygii</taxon>
        <taxon>Neopterygii</taxon>
        <taxon>Teleostei</taxon>
        <taxon>Neoteleostei</taxon>
        <taxon>Acanthomorphata</taxon>
        <taxon>Ovalentaria</taxon>
        <taxon>Cichlomorphae</taxon>
        <taxon>Cichliformes</taxon>
        <taxon>Cichlidae</taxon>
        <taxon>African cichlids</taxon>
        <taxon>Pseudocrenilabrinae</taxon>
        <taxon>Lamprologini</taxon>
        <taxon>Neolamprologus</taxon>
    </lineage>
</organism>
<evidence type="ECO:0000313" key="8">
    <source>
        <dbReference type="Proteomes" id="UP000261580"/>
    </source>
</evidence>
<dbReference type="InterPro" id="IPR000884">
    <property type="entry name" value="TSP1_rpt"/>
</dbReference>
<dbReference type="PROSITE" id="PS50092">
    <property type="entry name" value="TSP1"/>
    <property type="match status" value="4"/>
</dbReference>
<dbReference type="GeneTree" id="ENSGT00440000038972"/>
<dbReference type="Ensembl" id="ENSNBRT00000023272.1">
    <property type="protein sequence ID" value="ENSNBRP00000022676.1"/>
    <property type="gene ID" value="ENSNBRG00000017324.1"/>
</dbReference>
<dbReference type="PANTHER" id="PTHR22906">
    <property type="entry name" value="PROPERDIN"/>
    <property type="match status" value="1"/>
</dbReference>
<dbReference type="AlphaFoldDB" id="A0A3Q4HKY3"/>
<evidence type="ECO:0000256" key="3">
    <source>
        <dbReference type="ARBA" id="ARBA00022729"/>
    </source>
</evidence>
<dbReference type="SUPFAM" id="SSF82895">
    <property type="entry name" value="TSP-1 type 1 repeat"/>
    <property type="match status" value="5"/>
</dbReference>
<comment type="subcellular location">
    <subcellularLocation>
        <location evidence="1">Secreted</location>
    </subcellularLocation>
</comment>
<dbReference type="Gene3D" id="2.20.100.10">
    <property type="entry name" value="Thrombospondin type-1 (TSP1) repeat"/>
    <property type="match status" value="5"/>
</dbReference>
<evidence type="ECO:0000313" key="7">
    <source>
        <dbReference type="Ensembl" id="ENSNBRP00000022676.1"/>
    </source>
</evidence>
<evidence type="ECO:0000256" key="1">
    <source>
        <dbReference type="ARBA" id="ARBA00004613"/>
    </source>
</evidence>
<dbReference type="InterPro" id="IPR036383">
    <property type="entry name" value="TSP1_rpt_sf"/>
</dbReference>
<evidence type="ECO:0000256" key="6">
    <source>
        <dbReference type="SAM" id="Phobius"/>
    </source>
</evidence>
<dbReference type="Proteomes" id="UP000261580">
    <property type="component" value="Unassembled WGS sequence"/>
</dbReference>
<keyword evidence="6" id="KW-0472">Membrane</keyword>
<dbReference type="PRINTS" id="PR01705">
    <property type="entry name" value="TSP1REPEAT"/>
</dbReference>
<keyword evidence="6" id="KW-1133">Transmembrane helix</keyword>
<dbReference type="SMART" id="SM00209">
    <property type="entry name" value="TSP1"/>
    <property type="match status" value="5"/>
</dbReference>
<dbReference type="InterPro" id="IPR052065">
    <property type="entry name" value="Compl_asym_regulator"/>
</dbReference>
<sequence length="379" mass="41126">MLLIPTAGPTSSVCIKQCWTHCGTMTSSASVEQYRTAESRWSAWTPWGHCSVSCGAGLQSRYRFCSSPRPSGRGLPCTGPHHEDQVCDGGWGQWSHWTECTKSCGGGVRSRRRNCDSPSPEGEGNYCEGSCEAGVLQCQSVPGCHVDGGWSQWGAWTECSLSCGGGVKFRRRLCDNPSPQSGGRGCLGDAEQQRDCNTHLCTVGPWLPWSQWSECSVSCGGGQQYHSHVCSSPACSGLSRQSKICNTHVCLGLPCSLSCGGLGLKTRSRGCTQPAPAHGGRDCQGPRRETTYCQAPDCPGTLERLCRTRAVCNMCSSGMKVRFMKSCFSPPATVVPTEEPATPGRFKHFAVHSFYSVPLVAFFHFFFLYLCMLFKLFLS</sequence>
<accession>A0A3Q4HKY3</accession>
<name>A0A3Q4HKY3_NEOBR</name>
<keyword evidence="4" id="KW-0677">Repeat</keyword>
<dbReference type="GO" id="GO:0005576">
    <property type="term" value="C:extracellular region"/>
    <property type="evidence" value="ECO:0007669"/>
    <property type="project" value="UniProtKB-SubCell"/>
</dbReference>
<evidence type="ECO:0000256" key="5">
    <source>
        <dbReference type="ARBA" id="ARBA00023157"/>
    </source>
</evidence>
<dbReference type="PANTHER" id="PTHR22906:SF43">
    <property type="entry name" value="PROPERDIN"/>
    <property type="match status" value="1"/>
</dbReference>
<keyword evidence="6" id="KW-0812">Transmembrane</keyword>
<proteinExistence type="predicted"/>
<dbReference type="Bgee" id="ENSNBRG00000017324">
    <property type="expression patterns" value="Expressed in brain"/>
</dbReference>
<reference evidence="7" key="2">
    <citation type="submission" date="2025-09" db="UniProtKB">
        <authorList>
            <consortium name="Ensembl"/>
        </authorList>
    </citation>
    <scope>IDENTIFICATION</scope>
</reference>
<reference evidence="7" key="1">
    <citation type="submission" date="2025-08" db="UniProtKB">
        <authorList>
            <consortium name="Ensembl"/>
        </authorList>
    </citation>
    <scope>IDENTIFICATION</scope>
</reference>
<feature type="transmembrane region" description="Helical" evidence="6">
    <location>
        <begin position="355"/>
        <end position="378"/>
    </location>
</feature>
<dbReference type="Pfam" id="PF00090">
    <property type="entry name" value="TSP_1"/>
    <property type="match status" value="5"/>
</dbReference>